<reference evidence="2 4" key="2">
    <citation type="submission" date="2017-05" db="EMBL/GenBank/DDBJ databases">
        <title>Whole genome sequencing of Yersinia kristensenii.</title>
        <authorList>
            <person name="Campioni F."/>
        </authorList>
    </citation>
    <scope>NUCLEOTIDE SEQUENCE [LARGE SCALE GENOMIC DNA]</scope>
    <source>
        <strain evidence="2 4">CFSAN060538</strain>
    </source>
</reference>
<keyword evidence="4" id="KW-1185">Reference proteome</keyword>
<dbReference type="GO" id="GO:0016829">
    <property type="term" value="F:lyase activity"/>
    <property type="evidence" value="ECO:0007669"/>
    <property type="project" value="UniProtKB-KW"/>
</dbReference>
<gene>
    <name evidence="1" type="primary">phnG</name>
    <name evidence="2" type="ORF">CBW52_16245</name>
    <name evidence="1" type="ORF">ERS008491_03694</name>
</gene>
<evidence type="ECO:0000313" key="1">
    <source>
        <dbReference type="EMBL" id="CNF38696.1"/>
    </source>
</evidence>
<proteinExistence type="predicted"/>
<dbReference type="GO" id="GO:0019634">
    <property type="term" value="P:organic phosphonate metabolic process"/>
    <property type="evidence" value="ECO:0007669"/>
    <property type="project" value="InterPro"/>
</dbReference>
<dbReference type="Proteomes" id="UP000195840">
    <property type="component" value="Unassembled WGS sequence"/>
</dbReference>
<evidence type="ECO:0000313" key="3">
    <source>
        <dbReference type="Proteomes" id="UP000045824"/>
    </source>
</evidence>
<reference evidence="1 3" key="1">
    <citation type="submission" date="2015-03" db="EMBL/GenBank/DDBJ databases">
        <authorList>
            <person name="Murphy D."/>
        </authorList>
    </citation>
    <scope>NUCLEOTIDE SEQUENCE [LARGE SCALE GENOMIC DNA]</scope>
    <source>
        <strain evidence="1 3">FCF326</strain>
    </source>
</reference>
<evidence type="ECO:0000313" key="2">
    <source>
        <dbReference type="EMBL" id="OVZ79270.1"/>
    </source>
</evidence>
<dbReference type="GO" id="GO:0015716">
    <property type="term" value="P:organic phosphonate transport"/>
    <property type="evidence" value="ECO:0007669"/>
    <property type="project" value="InterPro"/>
</dbReference>
<evidence type="ECO:0000313" key="4">
    <source>
        <dbReference type="Proteomes" id="UP000195840"/>
    </source>
</evidence>
<dbReference type="NCBIfam" id="TIGR03293">
    <property type="entry name" value="PhnG_redo"/>
    <property type="match status" value="1"/>
</dbReference>
<dbReference type="Pfam" id="PF06754">
    <property type="entry name" value="PhnG"/>
    <property type="match status" value="1"/>
</dbReference>
<dbReference type="EMBL" id="NHOG01000018">
    <property type="protein sequence ID" value="OVZ79270.1"/>
    <property type="molecule type" value="Genomic_DNA"/>
</dbReference>
<dbReference type="Proteomes" id="UP000045824">
    <property type="component" value="Unassembled WGS sequence"/>
</dbReference>
<dbReference type="EMBL" id="CPYI01000018">
    <property type="protein sequence ID" value="CNF38696.1"/>
    <property type="molecule type" value="Genomic_DNA"/>
</dbReference>
<dbReference type="RefSeq" id="WP_049558160.1">
    <property type="nucleotide sequence ID" value="NZ_CABHXV010000061.1"/>
</dbReference>
<protein>
    <submittedName>
        <fullName evidence="1">PhnG protein</fullName>
    </submittedName>
    <submittedName>
        <fullName evidence="2">Phosphonate C-P lyase system protein PhnG</fullName>
    </submittedName>
</protein>
<accession>A0A0T9LYT4</accession>
<dbReference type="InterPro" id="IPR009609">
    <property type="entry name" value="Phosphonate_metab_PhnG"/>
</dbReference>
<name>A0A0T9LYT4_YERKR</name>
<keyword evidence="2" id="KW-0456">Lyase</keyword>
<dbReference type="AlphaFoldDB" id="A0A0T9LYT4"/>
<organism evidence="1 3">
    <name type="scientific">Yersinia kristensenii</name>
    <dbReference type="NCBI Taxonomy" id="28152"/>
    <lineage>
        <taxon>Bacteria</taxon>
        <taxon>Pseudomonadati</taxon>
        <taxon>Pseudomonadota</taxon>
        <taxon>Gammaproteobacteria</taxon>
        <taxon>Enterobacterales</taxon>
        <taxon>Yersiniaceae</taxon>
        <taxon>Yersinia</taxon>
    </lineage>
</organism>
<sequence length="158" mass="17437">MESTSSTRQGWMSVLAHSQPAQLLAHWQPLNLSPQYQVIRAPEIGLNQLQARMGGTGRRFILGDMTITRAVIKLNDSADIYGYSYIAGRNKPHAELCAVLDALLQLSMVNGKPAGLSELLLKTVVHPLAAIQQERRELRARAIASSKVDFFTLVRGED</sequence>